<proteinExistence type="predicted"/>
<organism evidence="1 2">
    <name type="scientific">Dictyobacter formicarum</name>
    <dbReference type="NCBI Taxonomy" id="2778368"/>
    <lineage>
        <taxon>Bacteria</taxon>
        <taxon>Bacillati</taxon>
        <taxon>Chloroflexota</taxon>
        <taxon>Ktedonobacteria</taxon>
        <taxon>Ktedonobacterales</taxon>
        <taxon>Dictyobacteraceae</taxon>
        <taxon>Dictyobacter</taxon>
    </lineage>
</organism>
<sequence length="94" mass="10274">MAIDTLAATLSSLLGTRYSLRTKHVHPSLSVILLMARFSVGSASRKKTCHTPVATKLSRLLGITIHKQQVRPHKTLMVTVICGTIGRGTMLQHE</sequence>
<dbReference type="EMBL" id="BNJJ01000032">
    <property type="protein sequence ID" value="GHO89176.1"/>
    <property type="molecule type" value="Genomic_DNA"/>
</dbReference>
<accession>A0ABQ3VVP9</accession>
<gene>
    <name evidence="1" type="ORF">KSZ_71820</name>
</gene>
<name>A0ABQ3VVP9_9CHLR</name>
<comment type="caution">
    <text evidence="1">The sequence shown here is derived from an EMBL/GenBank/DDBJ whole genome shotgun (WGS) entry which is preliminary data.</text>
</comment>
<protein>
    <recommendedName>
        <fullName evidence="3">Secreted protein</fullName>
    </recommendedName>
</protein>
<dbReference type="Proteomes" id="UP000635565">
    <property type="component" value="Unassembled WGS sequence"/>
</dbReference>
<reference evidence="1 2" key="1">
    <citation type="journal article" date="2021" name="Int. J. Syst. Evol. Microbiol.">
        <title>Reticulibacter mediterranei gen. nov., sp. nov., within the new family Reticulibacteraceae fam. nov., and Ktedonospora formicarum gen. nov., sp. nov., Ktedonobacter robiniae sp. nov., Dictyobacter formicarum sp. nov. and Dictyobacter arantiisoli sp. nov., belonging to the class Ktedonobacteria.</title>
        <authorList>
            <person name="Yabe S."/>
            <person name="Zheng Y."/>
            <person name="Wang C.M."/>
            <person name="Sakai Y."/>
            <person name="Abe K."/>
            <person name="Yokota A."/>
            <person name="Donadio S."/>
            <person name="Cavaletti L."/>
            <person name="Monciardini P."/>
        </authorList>
    </citation>
    <scope>NUCLEOTIDE SEQUENCE [LARGE SCALE GENOMIC DNA]</scope>
    <source>
        <strain evidence="1 2">SOSP1-9</strain>
    </source>
</reference>
<evidence type="ECO:0000313" key="2">
    <source>
        <dbReference type="Proteomes" id="UP000635565"/>
    </source>
</evidence>
<evidence type="ECO:0000313" key="1">
    <source>
        <dbReference type="EMBL" id="GHO89176.1"/>
    </source>
</evidence>
<keyword evidence="2" id="KW-1185">Reference proteome</keyword>
<evidence type="ECO:0008006" key="3">
    <source>
        <dbReference type="Google" id="ProtNLM"/>
    </source>
</evidence>